<dbReference type="eggNOG" id="COG1960">
    <property type="taxonomic scope" value="Bacteria"/>
</dbReference>
<dbReference type="InterPro" id="IPR006091">
    <property type="entry name" value="Acyl-CoA_Oxase/DH_mid-dom"/>
</dbReference>
<dbReference type="InterPro" id="IPR037069">
    <property type="entry name" value="AcylCoA_DH/ox_N_sf"/>
</dbReference>
<protein>
    <submittedName>
        <fullName evidence="11">Acyl-CoA dehydrogenase</fullName>
    </submittedName>
</protein>
<dbReference type="InterPro" id="IPR046373">
    <property type="entry name" value="Acyl-CoA_Oxase/DH_mid-dom_sf"/>
</dbReference>
<dbReference type="PANTHER" id="PTHR48083">
    <property type="entry name" value="MEDIUM-CHAIN SPECIFIC ACYL-COA DEHYDROGENASE, MITOCHONDRIAL-RELATED"/>
    <property type="match status" value="1"/>
</dbReference>
<proteinExistence type="inferred from homology"/>
<dbReference type="Pfam" id="PF00441">
    <property type="entry name" value="Acyl-CoA_dh_1"/>
    <property type="match status" value="1"/>
</dbReference>
<dbReference type="FunFam" id="1.20.140.10:FF:000018">
    <property type="entry name" value="Acyl-CoA dehydrogenase family member 10"/>
    <property type="match status" value="1"/>
</dbReference>
<dbReference type="SUPFAM" id="SSF56645">
    <property type="entry name" value="Acyl-CoA dehydrogenase NM domain-like"/>
    <property type="match status" value="1"/>
</dbReference>
<dbReference type="FunFam" id="2.40.110.10:FF:000002">
    <property type="entry name" value="Acyl-CoA dehydrogenase fadE12"/>
    <property type="match status" value="1"/>
</dbReference>
<gene>
    <name evidence="11" type="ORF">SAMN05421543_12446</name>
</gene>
<evidence type="ECO:0000256" key="3">
    <source>
        <dbReference type="ARBA" id="ARBA00011738"/>
    </source>
</evidence>
<dbReference type="InterPro" id="IPR013786">
    <property type="entry name" value="AcylCoA_DH/ox_N"/>
</dbReference>
<comment type="subunit">
    <text evidence="3">Homodimer.</text>
</comment>
<dbReference type="RefSeq" id="WP_074955739.1">
    <property type="nucleotide sequence ID" value="NZ_FPBV01000024.1"/>
</dbReference>
<evidence type="ECO:0000259" key="9">
    <source>
        <dbReference type="Pfam" id="PF02770"/>
    </source>
</evidence>
<evidence type="ECO:0000256" key="4">
    <source>
        <dbReference type="ARBA" id="ARBA00022630"/>
    </source>
</evidence>
<sequence length="398" mass="44371">MDFEYSDKVKRLQRELTAFMEEVVYPGEKVFREQLAQAPSRWTIPPVMEEMKAKAKAAGLWNLFLPDSRWGAGLTNLEYAPLAEIMGRSLIAPEVFNCSAPDTGNMEVLVRYGTPEQQEKWLIPLLNGEIRSCFSMTEPDVASSDATNIRASIVRDGDTYVINGRKWWSTGAGDPRCKVAIVMGKTNPDAPRHEQQSMILVPLDTPGVKIERVLPVFGYDDAPHGHAEISFTNVRVPASNLIWGEGKGFAIAQGRLGPGRIHHCMRLIGMAERALELMVKRVKERVAFGRPLAEQGVIREWIADSRIEIEQARLLVLKAAYMMDTVGNKAAQKEISMIKVVAPNVALRVMDRAIQAHGGAGVSDDFPLAQMWAHARTIRLADGPDEVHRRQIAKLELR</sequence>
<evidence type="ECO:0000256" key="7">
    <source>
        <dbReference type="RuleBase" id="RU362125"/>
    </source>
</evidence>
<feature type="domain" description="Acyl-CoA oxidase/dehydrogenase middle" evidence="9">
    <location>
        <begin position="133"/>
        <end position="234"/>
    </location>
</feature>
<dbReference type="EMBL" id="FPBV01000024">
    <property type="protein sequence ID" value="SFV04501.1"/>
    <property type="molecule type" value="Genomic_DNA"/>
</dbReference>
<evidence type="ECO:0000256" key="2">
    <source>
        <dbReference type="ARBA" id="ARBA00009347"/>
    </source>
</evidence>
<keyword evidence="6 7" id="KW-0560">Oxidoreductase</keyword>
<dbReference type="STRING" id="392015.SAMN05421543_12446"/>
<dbReference type="SUPFAM" id="SSF47203">
    <property type="entry name" value="Acyl-CoA dehydrogenase C-terminal domain-like"/>
    <property type="match status" value="1"/>
</dbReference>
<evidence type="ECO:0000313" key="11">
    <source>
        <dbReference type="EMBL" id="SFV04501.1"/>
    </source>
</evidence>
<dbReference type="Gene3D" id="2.40.110.10">
    <property type="entry name" value="Butyryl-CoA Dehydrogenase, subunit A, domain 2"/>
    <property type="match status" value="1"/>
</dbReference>
<evidence type="ECO:0000313" key="12">
    <source>
        <dbReference type="Proteomes" id="UP000183508"/>
    </source>
</evidence>
<keyword evidence="12" id="KW-1185">Reference proteome</keyword>
<dbReference type="InterPro" id="IPR009075">
    <property type="entry name" value="AcylCo_DH/oxidase_C"/>
</dbReference>
<feature type="domain" description="Acyl-CoA dehydrogenase/oxidase C-terminal" evidence="8">
    <location>
        <begin position="246"/>
        <end position="394"/>
    </location>
</feature>
<dbReference type="Proteomes" id="UP000183508">
    <property type="component" value="Unassembled WGS sequence"/>
</dbReference>
<accession>A0A1I7L467</accession>
<dbReference type="PANTHER" id="PTHR48083:SF13">
    <property type="entry name" value="ACYL-COA DEHYDROGENASE FAMILY MEMBER 11"/>
    <property type="match status" value="1"/>
</dbReference>
<dbReference type="AlphaFoldDB" id="A0A1I7L467"/>
<feature type="domain" description="Acyl-CoA dehydrogenase/oxidase N-terminal" evidence="10">
    <location>
        <begin position="10"/>
        <end position="129"/>
    </location>
</feature>
<keyword evidence="5 7" id="KW-0274">FAD</keyword>
<comment type="similarity">
    <text evidence="2 7">Belongs to the acyl-CoA dehydrogenase family.</text>
</comment>
<keyword evidence="4 7" id="KW-0285">Flavoprotein</keyword>
<dbReference type="InterPro" id="IPR009100">
    <property type="entry name" value="AcylCoA_DH/oxidase_NM_dom_sf"/>
</dbReference>
<organism evidence="11 12">
    <name type="scientific">Alicyclobacillus macrosporangiidus</name>
    <dbReference type="NCBI Taxonomy" id="392015"/>
    <lineage>
        <taxon>Bacteria</taxon>
        <taxon>Bacillati</taxon>
        <taxon>Bacillota</taxon>
        <taxon>Bacilli</taxon>
        <taxon>Bacillales</taxon>
        <taxon>Alicyclobacillaceae</taxon>
        <taxon>Alicyclobacillus</taxon>
    </lineage>
</organism>
<dbReference type="Gene3D" id="1.20.140.10">
    <property type="entry name" value="Butyryl-CoA Dehydrogenase, subunit A, domain 3"/>
    <property type="match status" value="1"/>
</dbReference>
<dbReference type="GO" id="GO:0050660">
    <property type="term" value="F:flavin adenine dinucleotide binding"/>
    <property type="evidence" value="ECO:0007669"/>
    <property type="project" value="InterPro"/>
</dbReference>
<dbReference type="Pfam" id="PF02771">
    <property type="entry name" value="Acyl-CoA_dh_N"/>
    <property type="match status" value="1"/>
</dbReference>
<dbReference type="GO" id="GO:0005737">
    <property type="term" value="C:cytoplasm"/>
    <property type="evidence" value="ECO:0007669"/>
    <property type="project" value="TreeGrafter"/>
</dbReference>
<evidence type="ECO:0000256" key="1">
    <source>
        <dbReference type="ARBA" id="ARBA00001974"/>
    </source>
</evidence>
<name>A0A1I7L467_9BACL</name>
<dbReference type="CDD" id="cd01155">
    <property type="entry name" value="ACAD_FadE2"/>
    <property type="match status" value="1"/>
</dbReference>
<dbReference type="Gene3D" id="1.10.540.10">
    <property type="entry name" value="Acyl-CoA dehydrogenase/oxidase, N-terminal domain"/>
    <property type="match status" value="1"/>
</dbReference>
<dbReference type="OrthoDB" id="2985879at2"/>
<comment type="cofactor">
    <cofactor evidence="1 7">
        <name>FAD</name>
        <dbReference type="ChEBI" id="CHEBI:57692"/>
    </cofactor>
</comment>
<reference evidence="12" key="1">
    <citation type="submission" date="2016-10" db="EMBL/GenBank/DDBJ databases">
        <authorList>
            <person name="Varghese N."/>
        </authorList>
    </citation>
    <scope>NUCLEOTIDE SEQUENCE [LARGE SCALE GENOMIC DNA]</scope>
    <source>
        <strain evidence="12">DSM 17980</strain>
    </source>
</reference>
<evidence type="ECO:0000259" key="8">
    <source>
        <dbReference type="Pfam" id="PF00441"/>
    </source>
</evidence>
<dbReference type="Pfam" id="PF02770">
    <property type="entry name" value="Acyl-CoA_dh_M"/>
    <property type="match status" value="1"/>
</dbReference>
<dbReference type="InterPro" id="IPR050741">
    <property type="entry name" value="Acyl-CoA_dehydrogenase"/>
</dbReference>
<dbReference type="InterPro" id="IPR036250">
    <property type="entry name" value="AcylCo_DH-like_C"/>
</dbReference>
<dbReference type="GO" id="GO:0003995">
    <property type="term" value="F:acyl-CoA dehydrogenase activity"/>
    <property type="evidence" value="ECO:0007669"/>
    <property type="project" value="TreeGrafter"/>
</dbReference>
<evidence type="ECO:0000256" key="6">
    <source>
        <dbReference type="ARBA" id="ARBA00023002"/>
    </source>
</evidence>
<evidence type="ECO:0000256" key="5">
    <source>
        <dbReference type="ARBA" id="ARBA00022827"/>
    </source>
</evidence>
<dbReference type="GO" id="GO:0033539">
    <property type="term" value="P:fatty acid beta-oxidation using acyl-CoA dehydrogenase"/>
    <property type="evidence" value="ECO:0007669"/>
    <property type="project" value="TreeGrafter"/>
</dbReference>
<evidence type="ECO:0000259" key="10">
    <source>
        <dbReference type="Pfam" id="PF02771"/>
    </source>
</evidence>